<name>A0AC61QJ30_9BACT</name>
<comment type="caution">
    <text evidence="1">The sequence shown here is derived from an EMBL/GenBank/DDBJ whole genome shotgun (WGS) entry which is preliminary data.</text>
</comment>
<keyword evidence="2" id="KW-1185">Reference proteome</keyword>
<protein>
    <submittedName>
        <fullName evidence="1">Tetratricopeptide repeat protein</fullName>
    </submittedName>
</protein>
<gene>
    <name evidence="1" type="ORF">E0946_04265</name>
</gene>
<organism evidence="1 2">
    <name type="scientific">Candidatus Syntrophosphaera thermopropionivorans</name>
    <dbReference type="NCBI Taxonomy" id="2593015"/>
    <lineage>
        <taxon>Bacteria</taxon>
        <taxon>Pseudomonadati</taxon>
        <taxon>Candidatus Cloacimonadota</taxon>
        <taxon>Candidatus Cloacimonadia</taxon>
        <taxon>Candidatus Cloacimonadales</taxon>
        <taxon>Candidatus Cloacimonadaceae</taxon>
        <taxon>Candidatus Syntrophosphaera</taxon>
    </lineage>
</organism>
<accession>A0AC61QJ30</accession>
<dbReference type="Proteomes" id="UP000294588">
    <property type="component" value="Unassembled WGS sequence"/>
</dbReference>
<proteinExistence type="predicted"/>
<reference evidence="1" key="1">
    <citation type="submission" date="2019-03" db="EMBL/GenBank/DDBJ databases">
        <title>Candidatus Syntrophosphaera thermopropionivorans: a novel player in syntrophic propionate oxidation during anaerobic digestion.</title>
        <authorList>
            <person name="Dyksma S."/>
        </authorList>
    </citation>
    <scope>NUCLEOTIDE SEQUENCE</scope>
    <source>
        <strain evidence="1">W5</strain>
    </source>
</reference>
<sequence>MHLKKWFIVTLVSLIAITTLCADNLAPVEVSKQNRINETDILAEFDGGVITRADLEKRISMLPPNVQGRYKTMEGQKQVLDAIAMEEVFAAKAMQLKLNEDPEVLANIEATKKQYLIQEFYKRNITDRVVVTEEDKQRYYEENKKLFYVNPNITANIIQLPDEETALQAIQELRSGKSFEEVSNLYNINNYIKSLKGVVKNIRLNGNIPGIGNDYELEDLIAKAQPDTTAILGPYKTTTGWYVFRVIDYQPGYQKTYEDVYSELEQRAKPEVENRLLNALMSDLKTKYAVVVDSTLVNQIDLRNPSKNKDIEEKVLVTASEPELTITVKSLLDSFSKLSPQEQLFFTKGGGANQFLEQELIRNLLYLEAKNQNYEEYLKDNENYQQMQRYYMLQKAYKILVVDSIKIDSEDTRAYYDAHINDFTTPGYRTIRVLWFDDEKTAESVRKKYALYTAFDDTTRINKLIEKESKKPNLSVLDHIYNNGIITGIGPDKDFCDMVWNNSIGYISPVFKTARGDIVFFQIIAETPAQVKSFTEVEPSIYNILRRDRQMAQQEKVTRELYEEFHMVLYPERITLKVNADELFKMADDAAKSRNFNDAIAIYDQIIQHFPNGSDDYRAFFMKAFIIAEELKDEERALQLFKDFLKKYPQGDLNESAQFMIDALEGRIQLELEE</sequence>
<dbReference type="EMBL" id="SMOG01000010">
    <property type="protein sequence ID" value="TDF73001.1"/>
    <property type="molecule type" value="Genomic_DNA"/>
</dbReference>
<evidence type="ECO:0000313" key="1">
    <source>
        <dbReference type="EMBL" id="TDF73001.1"/>
    </source>
</evidence>
<evidence type="ECO:0000313" key="2">
    <source>
        <dbReference type="Proteomes" id="UP000294588"/>
    </source>
</evidence>